<evidence type="ECO:0000313" key="1">
    <source>
        <dbReference type="EMBL" id="PWR22586.1"/>
    </source>
</evidence>
<dbReference type="GO" id="GO:0016791">
    <property type="term" value="F:phosphatase activity"/>
    <property type="evidence" value="ECO:0007669"/>
    <property type="project" value="TreeGrafter"/>
</dbReference>
<dbReference type="InterPro" id="IPR006379">
    <property type="entry name" value="HAD-SF_hydro_IIB"/>
</dbReference>
<keyword evidence="2" id="KW-1185">Reference proteome</keyword>
<name>A0A317E8K2_9PROT</name>
<dbReference type="NCBIfam" id="TIGR01484">
    <property type="entry name" value="HAD-SF-IIB"/>
    <property type="match status" value="1"/>
</dbReference>
<protein>
    <submittedName>
        <fullName evidence="1">HAD family hydrolase</fullName>
    </submittedName>
</protein>
<dbReference type="GO" id="GO:0005829">
    <property type="term" value="C:cytosol"/>
    <property type="evidence" value="ECO:0007669"/>
    <property type="project" value="TreeGrafter"/>
</dbReference>
<dbReference type="AlphaFoldDB" id="A0A317E8K2"/>
<dbReference type="RefSeq" id="WP_109906039.1">
    <property type="nucleotide sequence ID" value="NZ_QGLE01000006.1"/>
</dbReference>
<keyword evidence="1" id="KW-0378">Hydrolase</keyword>
<dbReference type="PANTHER" id="PTHR10000">
    <property type="entry name" value="PHOSPHOSERINE PHOSPHATASE"/>
    <property type="match status" value="1"/>
</dbReference>
<gene>
    <name evidence="1" type="ORF">DKG74_11980</name>
</gene>
<dbReference type="InterPro" id="IPR036412">
    <property type="entry name" value="HAD-like_sf"/>
</dbReference>
<comment type="caution">
    <text evidence="1">The sequence shown here is derived from an EMBL/GenBank/DDBJ whole genome shotgun (WGS) entry which is preliminary data.</text>
</comment>
<dbReference type="SUPFAM" id="SSF56784">
    <property type="entry name" value="HAD-like"/>
    <property type="match status" value="1"/>
</dbReference>
<reference evidence="1 2" key="1">
    <citation type="submission" date="2018-05" db="EMBL/GenBank/DDBJ databases">
        <title>Zavarzinia sp. HR-AS.</title>
        <authorList>
            <person name="Lee Y."/>
            <person name="Jeon C.O."/>
        </authorList>
    </citation>
    <scope>NUCLEOTIDE SEQUENCE [LARGE SCALE GENOMIC DNA]</scope>
    <source>
        <strain evidence="1 2">HR-AS</strain>
    </source>
</reference>
<evidence type="ECO:0000313" key="2">
    <source>
        <dbReference type="Proteomes" id="UP000245461"/>
    </source>
</evidence>
<sequence length="266" mass="28949">MPQPLAHMPRDLLAGIDIVLTDIDDTLTHEGRLPAVTYAAIERLAAAGIDVVPITGRPAGWCDLIARQWPVRGVIGENGAFFFAYDGAARRLVRRYWKQDSQVRAADRARLAELARTIPAAVPGCAIATDQFCREADLAIDFREDVTPLPWAAVDRIVALFEAAGATAKYSTAHVNGWFGDWDKLAMTRIFFAEHLGRDLDASRDRVAFIGDSPNDVPMFGFFPHAVGVANLDFFGDRLSALPAYVTTARGGHGFAELADALLAAR</sequence>
<dbReference type="InterPro" id="IPR023214">
    <property type="entry name" value="HAD_sf"/>
</dbReference>
<organism evidence="1 2">
    <name type="scientific">Zavarzinia aquatilis</name>
    <dbReference type="NCBI Taxonomy" id="2211142"/>
    <lineage>
        <taxon>Bacteria</taxon>
        <taxon>Pseudomonadati</taxon>
        <taxon>Pseudomonadota</taxon>
        <taxon>Alphaproteobacteria</taxon>
        <taxon>Rhodospirillales</taxon>
        <taxon>Zavarziniaceae</taxon>
        <taxon>Zavarzinia</taxon>
    </lineage>
</organism>
<dbReference type="OrthoDB" id="5292903at2"/>
<dbReference type="Gene3D" id="3.40.50.1000">
    <property type="entry name" value="HAD superfamily/HAD-like"/>
    <property type="match status" value="2"/>
</dbReference>
<proteinExistence type="predicted"/>
<dbReference type="GO" id="GO:0000287">
    <property type="term" value="F:magnesium ion binding"/>
    <property type="evidence" value="ECO:0007669"/>
    <property type="project" value="TreeGrafter"/>
</dbReference>
<dbReference type="EMBL" id="QGLE01000006">
    <property type="protein sequence ID" value="PWR22586.1"/>
    <property type="molecule type" value="Genomic_DNA"/>
</dbReference>
<dbReference type="PANTHER" id="PTHR10000:SF8">
    <property type="entry name" value="HAD SUPERFAMILY HYDROLASE-LIKE, TYPE 3"/>
    <property type="match status" value="1"/>
</dbReference>
<dbReference type="Pfam" id="PF08282">
    <property type="entry name" value="Hydrolase_3"/>
    <property type="match status" value="1"/>
</dbReference>
<dbReference type="Proteomes" id="UP000245461">
    <property type="component" value="Unassembled WGS sequence"/>
</dbReference>
<accession>A0A317E8K2</accession>